<comment type="function">
    <text evidence="8 9">Involved in DNA repair and in homologous recombination. May regulate the cleavage reactions of the branch-structured DNA. Has a very weak ATPase activity that is not stimulated by DNA. Binds DNA but does not promote DNA strands exchange.</text>
</comment>
<dbReference type="InterPro" id="IPR013632">
    <property type="entry name" value="Rad51_C"/>
</dbReference>
<keyword evidence="3 9" id="KW-0547">Nucleotide-binding</keyword>
<evidence type="ECO:0000256" key="3">
    <source>
        <dbReference type="ARBA" id="ARBA00022741"/>
    </source>
</evidence>
<dbReference type="AlphaFoldDB" id="N6UWW9"/>
<dbReference type="InterPro" id="IPR020588">
    <property type="entry name" value="RecA_ATP-bd"/>
</dbReference>
<keyword evidence="12" id="KW-1185">Reference proteome</keyword>
<keyword evidence="6 9" id="KW-0238">DNA-binding</keyword>
<keyword evidence="4 9" id="KW-0227">DNA damage</keyword>
<dbReference type="RefSeq" id="WP_004589745.1">
    <property type="nucleotide sequence ID" value="NZ_APMM01000001.1"/>
</dbReference>
<dbReference type="GO" id="GO:0006281">
    <property type="term" value="P:DNA repair"/>
    <property type="evidence" value="ECO:0007669"/>
    <property type="project" value="UniProtKB-UniRule"/>
</dbReference>
<dbReference type="InterPro" id="IPR027417">
    <property type="entry name" value="P-loop_NTPase"/>
</dbReference>
<keyword evidence="5 9" id="KW-0067">ATP-binding</keyword>
<dbReference type="GO" id="GO:0140664">
    <property type="term" value="F:ATP-dependent DNA damage sensor activity"/>
    <property type="evidence" value="ECO:0007669"/>
    <property type="project" value="InterPro"/>
</dbReference>
<dbReference type="PIRSF" id="PIRSF003336">
    <property type="entry name" value="RadB"/>
    <property type="match status" value="1"/>
</dbReference>
<accession>N6UWW9</accession>
<evidence type="ECO:0000259" key="10">
    <source>
        <dbReference type="PROSITE" id="PS50162"/>
    </source>
</evidence>
<dbReference type="HAMAP" id="MF_00350">
    <property type="entry name" value="RadB"/>
    <property type="match status" value="1"/>
</dbReference>
<dbReference type="PANTHER" id="PTHR22942:SF47">
    <property type="entry name" value="DNA REPAIR AND RECOMBINATION PROTEIN RADB"/>
    <property type="match status" value="1"/>
</dbReference>
<reference evidence="11 12" key="1">
    <citation type="journal article" date="2013" name="Genome Announc.">
        <title>Draft Genome Sequence of a Highly Flagellated, Fast-Swimming Archaeon, Methanocaldococcus villosus Strain KIN24-T80 (DSM 22612).</title>
        <authorList>
            <person name="Thennarasu S."/>
            <person name="Polireddy D."/>
            <person name="Antony A."/>
            <person name="Yada M.R."/>
            <person name="Algarawi S."/>
            <person name="Sivakumar N."/>
        </authorList>
    </citation>
    <scope>NUCLEOTIDE SEQUENCE [LARGE SCALE GENOMIC DNA]</scope>
    <source>
        <strain evidence="11 12">KIN24-T80</strain>
    </source>
</reference>
<dbReference type="InterPro" id="IPR011939">
    <property type="entry name" value="DNA_repair_and_recomb_RadB"/>
</dbReference>
<dbReference type="InterPro" id="IPR003593">
    <property type="entry name" value="AAA+_ATPase"/>
</dbReference>
<dbReference type="GO" id="GO:0006310">
    <property type="term" value="P:DNA recombination"/>
    <property type="evidence" value="ECO:0007669"/>
    <property type="project" value="UniProtKB-UniRule"/>
</dbReference>
<sequence>MIRNIILGYANKGLLTQIYGQPGAGKTNICLLNTINYSKEGKVVYIDTESGLSIERLKQITENYKDVLKNMIIYNVFDFFEQDKVIQKELIEICKNNISLVVVDNISSLYRLELTDKAEKNIVLNRMLGNQLKVLAKIAKIYNIPVIITNQIRETINGFEASGGHLLEYWSKCIIRLEKLGEDRLAILEKHLFAGEDRVRFRIVDNGIVILD</sequence>
<dbReference type="GO" id="GO:0003684">
    <property type="term" value="F:damaged DNA binding"/>
    <property type="evidence" value="ECO:0007669"/>
    <property type="project" value="UniProtKB-UniRule"/>
</dbReference>
<dbReference type="STRING" id="1069083.GCA_000371805_01105"/>
<dbReference type="PATRIC" id="fig|1069083.5.peg.58"/>
<feature type="domain" description="RecA family profile 1" evidence="10">
    <location>
        <begin position="1"/>
        <end position="152"/>
    </location>
</feature>
<evidence type="ECO:0000256" key="6">
    <source>
        <dbReference type="ARBA" id="ARBA00023125"/>
    </source>
</evidence>
<comment type="similarity">
    <text evidence="1 9">Belongs to the eukaryotic RecA-like protein family. RadB subfamily.</text>
</comment>
<dbReference type="EMBL" id="APMM01000001">
    <property type="protein sequence ID" value="ENN96839.1"/>
    <property type="molecule type" value="Genomic_DNA"/>
</dbReference>
<evidence type="ECO:0000256" key="9">
    <source>
        <dbReference type="HAMAP-Rule" id="MF_00350"/>
    </source>
</evidence>
<evidence type="ECO:0000256" key="1">
    <source>
        <dbReference type="ARBA" id="ARBA00006876"/>
    </source>
</evidence>
<keyword evidence="7 9" id="KW-0233">DNA recombination</keyword>
<evidence type="ECO:0000313" key="11">
    <source>
        <dbReference type="EMBL" id="ENN96839.1"/>
    </source>
</evidence>
<dbReference type="NCBIfam" id="TIGR02237">
    <property type="entry name" value="recomb_radB"/>
    <property type="match status" value="1"/>
</dbReference>
<dbReference type="GO" id="GO:0005524">
    <property type="term" value="F:ATP binding"/>
    <property type="evidence" value="ECO:0007669"/>
    <property type="project" value="UniProtKB-UniRule"/>
</dbReference>
<dbReference type="PROSITE" id="PS50162">
    <property type="entry name" value="RECA_2"/>
    <property type="match status" value="1"/>
</dbReference>
<evidence type="ECO:0000256" key="5">
    <source>
        <dbReference type="ARBA" id="ARBA00022840"/>
    </source>
</evidence>
<gene>
    <name evidence="9 11" type="primary">radB</name>
    <name evidence="11" type="ORF">J422_00290</name>
</gene>
<protein>
    <recommendedName>
        <fullName evidence="2 9">DNA repair and recombination protein RadB</fullName>
    </recommendedName>
</protein>
<evidence type="ECO:0000313" key="12">
    <source>
        <dbReference type="Proteomes" id="UP000053695"/>
    </source>
</evidence>
<organism evidence="11 12">
    <name type="scientific">Methanocaldococcus villosus KIN24-T80</name>
    <dbReference type="NCBI Taxonomy" id="1069083"/>
    <lineage>
        <taxon>Archaea</taxon>
        <taxon>Methanobacteriati</taxon>
        <taxon>Methanobacteriota</taxon>
        <taxon>Methanomada group</taxon>
        <taxon>Methanococci</taxon>
        <taxon>Methanococcales</taxon>
        <taxon>Methanocaldococcaceae</taxon>
        <taxon>Methanocaldococcus</taxon>
    </lineage>
</organism>
<dbReference type="Pfam" id="PF08423">
    <property type="entry name" value="Rad51"/>
    <property type="match status" value="1"/>
</dbReference>
<evidence type="ECO:0000256" key="2">
    <source>
        <dbReference type="ARBA" id="ARBA00018143"/>
    </source>
</evidence>
<comment type="caution">
    <text evidence="11">The sequence shown here is derived from an EMBL/GenBank/DDBJ whole genome shotgun (WGS) entry which is preliminary data.</text>
</comment>
<evidence type="ECO:0000256" key="8">
    <source>
        <dbReference type="ARBA" id="ARBA00024641"/>
    </source>
</evidence>
<dbReference type="OrthoDB" id="17644at2157"/>
<dbReference type="Gene3D" id="3.40.50.300">
    <property type="entry name" value="P-loop containing nucleotide triphosphate hydrolases"/>
    <property type="match status" value="1"/>
</dbReference>
<proteinExistence type="inferred from homology"/>
<dbReference type="Proteomes" id="UP000053695">
    <property type="component" value="Unassembled WGS sequence"/>
</dbReference>
<dbReference type="PANTHER" id="PTHR22942">
    <property type="entry name" value="RECA/RAD51/RADA DNA STRAND-PAIRING FAMILY MEMBER"/>
    <property type="match status" value="1"/>
</dbReference>
<evidence type="ECO:0000256" key="7">
    <source>
        <dbReference type="ARBA" id="ARBA00023172"/>
    </source>
</evidence>
<dbReference type="SUPFAM" id="SSF52540">
    <property type="entry name" value="P-loop containing nucleoside triphosphate hydrolases"/>
    <property type="match status" value="1"/>
</dbReference>
<name>N6UWW9_9EURY</name>
<dbReference type="SMART" id="SM00382">
    <property type="entry name" value="AAA"/>
    <property type="match status" value="1"/>
</dbReference>
<evidence type="ECO:0000256" key="4">
    <source>
        <dbReference type="ARBA" id="ARBA00022763"/>
    </source>
</evidence>